<accession>A0ABW1ANY1</accession>
<dbReference type="Gene3D" id="1.10.10.10">
    <property type="entry name" value="Winged helix-like DNA-binding domain superfamily/Winged helix DNA-binding domain"/>
    <property type="match status" value="1"/>
</dbReference>
<dbReference type="InterPro" id="IPR014048">
    <property type="entry name" value="MethylDNA_cys_MeTrfase_DNA-bd"/>
</dbReference>
<dbReference type="Gene3D" id="3.30.160.70">
    <property type="entry name" value="Methylated DNA-protein cysteine methyltransferase domain"/>
    <property type="match status" value="1"/>
</dbReference>
<dbReference type="Gene3D" id="1.10.10.60">
    <property type="entry name" value="Homeodomain-like"/>
    <property type="match status" value="1"/>
</dbReference>
<keyword evidence="5" id="KW-0805">Transcription regulation</keyword>
<dbReference type="SUPFAM" id="SSF46689">
    <property type="entry name" value="Homeodomain-like"/>
    <property type="match status" value="1"/>
</dbReference>
<dbReference type="PROSITE" id="PS01124">
    <property type="entry name" value="HTH_ARAC_FAMILY_2"/>
    <property type="match status" value="1"/>
</dbReference>
<dbReference type="SMART" id="SM00342">
    <property type="entry name" value="HTH_ARAC"/>
    <property type="match status" value="1"/>
</dbReference>
<dbReference type="GO" id="GO:0003908">
    <property type="term" value="F:methylated-DNA-[protein]-cysteine S-methyltransferase activity"/>
    <property type="evidence" value="ECO:0007669"/>
    <property type="project" value="UniProtKB-EC"/>
</dbReference>
<keyword evidence="4" id="KW-0227">DNA damage</keyword>
<keyword evidence="6" id="KW-0804">Transcription</keyword>
<dbReference type="Proteomes" id="UP001595974">
    <property type="component" value="Unassembled WGS sequence"/>
</dbReference>
<gene>
    <name evidence="10" type="ORF">ACFPTN_05510</name>
</gene>
<dbReference type="Pfam" id="PF12833">
    <property type="entry name" value="HTH_18"/>
    <property type="match status" value="1"/>
</dbReference>
<dbReference type="GO" id="GO:0032259">
    <property type="term" value="P:methylation"/>
    <property type="evidence" value="ECO:0007669"/>
    <property type="project" value="UniProtKB-KW"/>
</dbReference>
<feature type="domain" description="HTH araC/xylS-type" evidence="9">
    <location>
        <begin position="19"/>
        <end position="116"/>
    </location>
</feature>
<dbReference type="InterPro" id="IPR018060">
    <property type="entry name" value="HTH_AraC"/>
</dbReference>
<dbReference type="InterPro" id="IPR009057">
    <property type="entry name" value="Homeodomain-like_sf"/>
</dbReference>
<proteinExistence type="predicted"/>
<evidence type="ECO:0000256" key="7">
    <source>
        <dbReference type="ARBA" id="ARBA00023204"/>
    </source>
</evidence>
<evidence type="ECO:0000256" key="2">
    <source>
        <dbReference type="ARBA" id="ARBA00022603"/>
    </source>
</evidence>
<dbReference type="InterPro" id="IPR036631">
    <property type="entry name" value="MGMT_N_sf"/>
</dbReference>
<dbReference type="InterPro" id="IPR036217">
    <property type="entry name" value="MethylDNA_cys_MeTrfase_DNAb"/>
</dbReference>
<evidence type="ECO:0000259" key="9">
    <source>
        <dbReference type="PROSITE" id="PS01124"/>
    </source>
</evidence>
<comment type="catalytic activity">
    <reaction evidence="1">
        <text>a 4-O-methyl-thymidine in DNA + L-cysteinyl-[protein] = a thymidine in DNA + S-methyl-L-cysteinyl-[protein]</text>
        <dbReference type="Rhea" id="RHEA:53428"/>
        <dbReference type="Rhea" id="RHEA-COMP:10131"/>
        <dbReference type="Rhea" id="RHEA-COMP:10132"/>
        <dbReference type="Rhea" id="RHEA-COMP:13555"/>
        <dbReference type="Rhea" id="RHEA-COMP:13556"/>
        <dbReference type="ChEBI" id="CHEBI:29950"/>
        <dbReference type="ChEBI" id="CHEBI:82612"/>
        <dbReference type="ChEBI" id="CHEBI:137386"/>
        <dbReference type="ChEBI" id="CHEBI:137387"/>
        <dbReference type="EC" id="2.1.1.63"/>
    </reaction>
</comment>
<keyword evidence="3 10" id="KW-0808">Transferase</keyword>
<reference evidence="11" key="1">
    <citation type="journal article" date="2019" name="Int. J. Syst. Evol. Microbiol.">
        <title>The Global Catalogue of Microorganisms (GCM) 10K type strain sequencing project: providing services to taxonomists for standard genome sequencing and annotation.</title>
        <authorList>
            <consortium name="The Broad Institute Genomics Platform"/>
            <consortium name="The Broad Institute Genome Sequencing Center for Infectious Disease"/>
            <person name="Wu L."/>
            <person name="Ma J."/>
        </authorList>
    </citation>
    <scope>NUCLEOTIDE SEQUENCE [LARGE SCALE GENOMIC DNA]</scope>
    <source>
        <strain evidence="11">SHR3</strain>
    </source>
</reference>
<evidence type="ECO:0000256" key="3">
    <source>
        <dbReference type="ARBA" id="ARBA00022679"/>
    </source>
</evidence>
<evidence type="ECO:0000256" key="5">
    <source>
        <dbReference type="ARBA" id="ARBA00023015"/>
    </source>
</evidence>
<dbReference type="PANTHER" id="PTHR10815">
    <property type="entry name" value="METHYLATED-DNA--PROTEIN-CYSTEINE METHYLTRANSFERASE"/>
    <property type="match status" value="1"/>
</dbReference>
<dbReference type="EC" id="2.1.1.63" evidence="10"/>
<dbReference type="EMBL" id="JBHSOG010000016">
    <property type="protein sequence ID" value="MFC5768822.1"/>
    <property type="molecule type" value="Genomic_DNA"/>
</dbReference>
<evidence type="ECO:0000256" key="8">
    <source>
        <dbReference type="ARBA" id="ARBA00049348"/>
    </source>
</evidence>
<comment type="catalytic activity">
    <reaction evidence="8">
        <text>a 6-O-methyl-2'-deoxyguanosine in DNA + L-cysteinyl-[protein] = S-methyl-L-cysteinyl-[protein] + a 2'-deoxyguanosine in DNA</text>
        <dbReference type="Rhea" id="RHEA:24000"/>
        <dbReference type="Rhea" id="RHEA-COMP:10131"/>
        <dbReference type="Rhea" id="RHEA-COMP:10132"/>
        <dbReference type="Rhea" id="RHEA-COMP:11367"/>
        <dbReference type="Rhea" id="RHEA-COMP:11368"/>
        <dbReference type="ChEBI" id="CHEBI:29950"/>
        <dbReference type="ChEBI" id="CHEBI:82612"/>
        <dbReference type="ChEBI" id="CHEBI:85445"/>
        <dbReference type="ChEBI" id="CHEBI:85448"/>
        <dbReference type="EC" id="2.1.1.63"/>
    </reaction>
</comment>
<sequence>MNDDKMNDTADSRHYATIAKAISYIRVHARSQPSLEEVAAAVHLSPHHLQRLFADWAGISPKRFLQYLTKEHARQQLAGAGDVLSVAEDAGLSSASRLHDLMVSCEAMTPGEIKSGGRGLSIGYGFGPSPFGSVLVAWTTRGVCHFAFDVGDGAAMVAELEALWPAATLQRDDAEAHALLDRIFPQTPTRGTVHLVLRGTNFQIKVWEALLRIEPGRLVSYQQLARQLGQPRASRAVGSAIAANTIGFLIPCHRVIRGGGDFGQYRWGSDRKLALIGWEAAASHASAR</sequence>
<dbReference type="PROSITE" id="PS00374">
    <property type="entry name" value="MGMT"/>
    <property type="match status" value="1"/>
</dbReference>
<evidence type="ECO:0000313" key="10">
    <source>
        <dbReference type="EMBL" id="MFC5768822.1"/>
    </source>
</evidence>
<dbReference type="SUPFAM" id="SSF53155">
    <property type="entry name" value="Methylated DNA-protein cysteine methyltransferase domain"/>
    <property type="match status" value="1"/>
</dbReference>
<dbReference type="PANTHER" id="PTHR10815:SF13">
    <property type="entry name" value="METHYLATED-DNA--PROTEIN-CYSTEINE METHYLTRANSFERASE"/>
    <property type="match status" value="1"/>
</dbReference>
<evidence type="ECO:0000256" key="1">
    <source>
        <dbReference type="ARBA" id="ARBA00001286"/>
    </source>
</evidence>
<organism evidence="10 11">
    <name type="scientific">Thauera sinica</name>
    <dbReference type="NCBI Taxonomy" id="2665146"/>
    <lineage>
        <taxon>Bacteria</taxon>
        <taxon>Pseudomonadati</taxon>
        <taxon>Pseudomonadota</taxon>
        <taxon>Betaproteobacteria</taxon>
        <taxon>Rhodocyclales</taxon>
        <taxon>Zoogloeaceae</taxon>
        <taxon>Thauera</taxon>
    </lineage>
</organism>
<keyword evidence="7" id="KW-0234">DNA repair</keyword>
<keyword evidence="2 10" id="KW-0489">Methyltransferase</keyword>
<keyword evidence="11" id="KW-1185">Reference proteome</keyword>
<dbReference type="InterPro" id="IPR036388">
    <property type="entry name" value="WH-like_DNA-bd_sf"/>
</dbReference>
<evidence type="ECO:0000313" key="11">
    <source>
        <dbReference type="Proteomes" id="UP001595974"/>
    </source>
</evidence>
<dbReference type="Pfam" id="PF01035">
    <property type="entry name" value="DNA_binding_1"/>
    <property type="match status" value="1"/>
</dbReference>
<dbReference type="NCBIfam" id="TIGR00589">
    <property type="entry name" value="ogt"/>
    <property type="match status" value="1"/>
</dbReference>
<comment type="caution">
    <text evidence="10">The sequence shown here is derived from an EMBL/GenBank/DDBJ whole genome shotgun (WGS) entry which is preliminary data.</text>
</comment>
<protein>
    <submittedName>
        <fullName evidence="10">Methylated-DNA--[protein]-cysteine S-methyltransferase</fullName>
        <ecNumber evidence="10">2.1.1.63</ecNumber>
    </submittedName>
</protein>
<dbReference type="InterPro" id="IPR001497">
    <property type="entry name" value="MethylDNA_cys_MeTrfase_AS"/>
</dbReference>
<dbReference type="SUPFAM" id="SSF46767">
    <property type="entry name" value="Methylated DNA-protein cysteine methyltransferase, C-terminal domain"/>
    <property type="match status" value="1"/>
</dbReference>
<dbReference type="RefSeq" id="WP_232516478.1">
    <property type="nucleotide sequence ID" value="NZ_JBHSOG010000016.1"/>
</dbReference>
<dbReference type="CDD" id="cd06445">
    <property type="entry name" value="ATase"/>
    <property type="match status" value="1"/>
</dbReference>
<evidence type="ECO:0000256" key="4">
    <source>
        <dbReference type="ARBA" id="ARBA00022763"/>
    </source>
</evidence>
<name>A0ABW1ANY1_9RHOO</name>
<evidence type="ECO:0000256" key="6">
    <source>
        <dbReference type="ARBA" id="ARBA00023163"/>
    </source>
</evidence>